<dbReference type="GO" id="GO:0005524">
    <property type="term" value="F:ATP binding"/>
    <property type="evidence" value="ECO:0007669"/>
    <property type="project" value="UniProtKB-KW"/>
</dbReference>
<dbReference type="NCBIfam" id="TIGR02707">
    <property type="entry name" value="butyr_kinase"/>
    <property type="match status" value="1"/>
</dbReference>
<evidence type="ECO:0000256" key="3">
    <source>
        <dbReference type="ARBA" id="ARBA00022741"/>
    </source>
</evidence>
<dbReference type="PANTHER" id="PTHR21060:SF3">
    <property type="entry name" value="BUTYRATE KINASE 2-RELATED"/>
    <property type="match status" value="1"/>
</dbReference>
<dbReference type="PIRSF" id="PIRSF036458">
    <property type="entry name" value="Butyrate_kin"/>
    <property type="match status" value="1"/>
</dbReference>
<dbReference type="PRINTS" id="PR00471">
    <property type="entry name" value="ACETATEKNASE"/>
</dbReference>
<evidence type="ECO:0000256" key="1">
    <source>
        <dbReference type="ARBA" id="ARBA00022490"/>
    </source>
</evidence>
<dbReference type="GO" id="GO:0006083">
    <property type="term" value="P:acetate metabolic process"/>
    <property type="evidence" value="ECO:0007669"/>
    <property type="project" value="TreeGrafter"/>
</dbReference>
<dbReference type="GO" id="GO:0047761">
    <property type="term" value="F:butyrate kinase activity"/>
    <property type="evidence" value="ECO:0007669"/>
    <property type="project" value="UniProtKB-EC"/>
</dbReference>
<evidence type="ECO:0000256" key="4">
    <source>
        <dbReference type="ARBA" id="ARBA00022777"/>
    </source>
</evidence>
<dbReference type="GO" id="GO:0008776">
    <property type="term" value="F:acetate kinase activity"/>
    <property type="evidence" value="ECO:0007669"/>
    <property type="project" value="TreeGrafter"/>
</dbReference>
<gene>
    <name evidence="6" type="primary">buk2_11</name>
    <name evidence="6" type="ORF">SDC9_46909</name>
</gene>
<dbReference type="PANTHER" id="PTHR21060">
    <property type="entry name" value="ACETATE KINASE"/>
    <property type="match status" value="1"/>
</dbReference>
<name>A0A644WA56_9ZZZZ</name>
<dbReference type="CDD" id="cd24011">
    <property type="entry name" value="ASKHA_NBD_BK"/>
    <property type="match status" value="1"/>
</dbReference>
<reference evidence="6" key="1">
    <citation type="submission" date="2019-08" db="EMBL/GenBank/DDBJ databases">
        <authorList>
            <person name="Kucharzyk K."/>
            <person name="Murdoch R.W."/>
            <person name="Higgins S."/>
            <person name="Loffler F."/>
        </authorList>
    </citation>
    <scope>NUCLEOTIDE SEQUENCE</scope>
</reference>
<dbReference type="InterPro" id="IPR011245">
    <property type="entry name" value="Butyrate_kin"/>
</dbReference>
<dbReference type="GO" id="GO:0005737">
    <property type="term" value="C:cytoplasm"/>
    <property type="evidence" value="ECO:0007669"/>
    <property type="project" value="InterPro"/>
</dbReference>
<keyword evidence="3" id="KW-0547">Nucleotide-binding</keyword>
<dbReference type="NCBIfam" id="NF002834">
    <property type="entry name" value="PRK03011.1-5"/>
    <property type="match status" value="1"/>
</dbReference>
<accession>A0A644WA56</accession>
<dbReference type="InterPro" id="IPR043129">
    <property type="entry name" value="ATPase_NBD"/>
</dbReference>
<keyword evidence="1" id="KW-0963">Cytoplasm</keyword>
<dbReference type="Pfam" id="PF00871">
    <property type="entry name" value="Acetate_kinase"/>
    <property type="match status" value="1"/>
</dbReference>
<dbReference type="Gene3D" id="3.30.420.40">
    <property type="match status" value="2"/>
</dbReference>
<sequence length="358" mass="38804">MTLGIILVINPKNTSSKIAVYRDLKLCFLKTIKYTDEQIAACGSIPGQLEMRKNAILQELKDNDININKLKIVMARGGLIKPLKSGVYEVNDKMREDLLKGVMGMHATNLGGIIAADIAAMTNARAFIADPVVVDELDDVARISGHPLFERKSIFHALNQKVVARKYAKSINRKYDELGLLVVHAGGGGISVGAHKNGRVVDTNQAFDGDGPFSIERAGTLPAGDLVKLCFSGKYSEKEVMEIITAKGGLYGYLGTTSLTTIEKRIAEGDEKAAFIMYAMAYQLAKEIGGMCTVLDGKPDAIILSGELFNNSNFTRDLSRKIGKIAPIALYPDENEVDALAMNAIGVMKGEVEVLQYS</sequence>
<dbReference type="SUPFAM" id="SSF53067">
    <property type="entry name" value="Actin-like ATPase domain"/>
    <property type="match status" value="2"/>
</dbReference>
<dbReference type="InterPro" id="IPR000890">
    <property type="entry name" value="Aliphatic_acid_kin_short-chain"/>
</dbReference>
<dbReference type="EC" id="2.7.2.7" evidence="6"/>
<proteinExistence type="inferred from homology"/>
<evidence type="ECO:0000256" key="5">
    <source>
        <dbReference type="ARBA" id="ARBA00022840"/>
    </source>
</evidence>
<keyword evidence="4 6" id="KW-0418">Kinase</keyword>
<organism evidence="6">
    <name type="scientific">bioreactor metagenome</name>
    <dbReference type="NCBI Taxonomy" id="1076179"/>
    <lineage>
        <taxon>unclassified sequences</taxon>
        <taxon>metagenomes</taxon>
        <taxon>ecological metagenomes</taxon>
    </lineage>
</organism>
<comment type="caution">
    <text evidence="6">The sequence shown here is derived from an EMBL/GenBank/DDBJ whole genome shotgun (WGS) entry which is preliminary data.</text>
</comment>
<keyword evidence="2 6" id="KW-0808">Transferase</keyword>
<keyword evidence="5" id="KW-0067">ATP-binding</keyword>
<evidence type="ECO:0000313" key="6">
    <source>
        <dbReference type="EMBL" id="MPM00680.1"/>
    </source>
</evidence>
<protein>
    <submittedName>
        <fullName evidence="6">Butyrate kinase 2</fullName>
        <ecNumber evidence="6">2.7.2.7</ecNumber>
    </submittedName>
</protein>
<evidence type="ECO:0000256" key="2">
    <source>
        <dbReference type="ARBA" id="ARBA00022679"/>
    </source>
</evidence>
<dbReference type="EMBL" id="VSSQ01000744">
    <property type="protein sequence ID" value="MPM00680.1"/>
    <property type="molecule type" value="Genomic_DNA"/>
</dbReference>
<dbReference type="HAMAP" id="MF_00542">
    <property type="entry name" value="Butyrate_kinase"/>
    <property type="match status" value="1"/>
</dbReference>
<dbReference type="AlphaFoldDB" id="A0A644WA56"/>